<proteinExistence type="predicted"/>
<keyword evidence="2" id="KW-1185">Reference proteome</keyword>
<sequence>MERMAPYSSSARSFILADSVRDLICRVGTPTLSYNLNNENHD</sequence>
<evidence type="ECO:0000313" key="1">
    <source>
        <dbReference type="EMBL" id="QDU73858.1"/>
    </source>
</evidence>
<dbReference type="AlphaFoldDB" id="A0A518C3Q4"/>
<dbReference type="Proteomes" id="UP000318626">
    <property type="component" value="Chromosome"/>
</dbReference>
<protein>
    <submittedName>
        <fullName evidence="1">Uncharacterized protein</fullName>
    </submittedName>
</protein>
<organism evidence="1 2">
    <name type="scientific">Bremerella volcania</name>
    <dbReference type="NCBI Taxonomy" id="2527984"/>
    <lineage>
        <taxon>Bacteria</taxon>
        <taxon>Pseudomonadati</taxon>
        <taxon>Planctomycetota</taxon>
        <taxon>Planctomycetia</taxon>
        <taxon>Pirellulales</taxon>
        <taxon>Pirellulaceae</taxon>
        <taxon>Bremerella</taxon>
    </lineage>
</organism>
<name>A0A518C3Q4_9BACT</name>
<gene>
    <name evidence="1" type="ORF">Pan97_08580</name>
</gene>
<evidence type="ECO:0000313" key="2">
    <source>
        <dbReference type="Proteomes" id="UP000318626"/>
    </source>
</evidence>
<reference evidence="2" key="1">
    <citation type="submission" date="2019-02" db="EMBL/GenBank/DDBJ databases">
        <title>Deep-cultivation of Planctomycetes and their phenomic and genomic characterization uncovers novel biology.</title>
        <authorList>
            <person name="Wiegand S."/>
            <person name="Jogler M."/>
            <person name="Boedeker C."/>
            <person name="Pinto D."/>
            <person name="Vollmers J."/>
            <person name="Rivas-Marin E."/>
            <person name="Kohn T."/>
            <person name="Peeters S.H."/>
            <person name="Heuer A."/>
            <person name="Rast P."/>
            <person name="Oberbeckmann S."/>
            <person name="Bunk B."/>
            <person name="Jeske O."/>
            <person name="Meyerdierks A."/>
            <person name="Storesund J.E."/>
            <person name="Kallscheuer N."/>
            <person name="Luecker S."/>
            <person name="Lage O.M."/>
            <person name="Pohl T."/>
            <person name="Merkel B.J."/>
            <person name="Hornburger P."/>
            <person name="Mueller R.-W."/>
            <person name="Bruemmer F."/>
            <person name="Labrenz M."/>
            <person name="Spormann A.M."/>
            <person name="Op den Camp H."/>
            <person name="Overmann J."/>
            <person name="Amann R."/>
            <person name="Jetten M.S.M."/>
            <person name="Mascher T."/>
            <person name="Medema M.H."/>
            <person name="Devos D.P."/>
            <person name="Kaster A.-K."/>
            <person name="Ovreas L."/>
            <person name="Rohde M."/>
            <person name="Galperin M.Y."/>
            <person name="Jogler C."/>
        </authorList>
    </citation>
    <scope>NUCLEOTIDE SEQUENCE [LARGE SCALE GENOMIC DNA]</scope>
    <source>
        <strain evidence="2">Pan97</strain>
    </source>
</reference>
<dbReference type="EMBL" id="CP036289">
    <property type="protein sequence ID" value="QDU73858.1"/>
    <property type="molecule type" value="Genomic_DNA"/>
</dbReference>
<dbReference type="KEGG" id="bvo:Pan97_08580"/>
<accession>A0A518C3Q4</accession>